<sequence>MTNAHHGGLVSPIGPITQGAHDGLSEIDLLHQISVALINEQDRLEFYGKIVGAAVTIMG</sequence>
<dbReference type="KEGG" id="nre:BES08_27790"/>
<protein>
    <submittedName>
        <fullName evidence="1">Uncharacterized protein</fullName>
    </submittedName>
</protein>
<organism evidence="1 2">
    <name type="scientific">Novosphingobium resinovorum</name>
    <dbReference type="NCBI Taxonomy" id="158500"/>
    <lineage>
        <taxon>Bacteria</taxon>
        <taxon>Pseudomonadati</taxon>
        <taxon>Pseudomonadota</taxon>
        <taxon>Alphaproteobacteria</taxon>
        <taxon>Sphingomonadales</taxon>
        <taxon>Sphingomonadaceae</taxon>
        <taxon>Novosphingobium</taxon>
    </lineage>
</organism>
<gene>
    <name evidence="1" type="ORF">BES08_27790</name>
</gene>
<dbReference type="EMBL" id="CP017077">
    <property type="protein sequence ID" value="AOR80638.1"/>
    <property type="molecule type" value="Genomic_DNA"/>
</dbReference>
<keyword evidence="2" id="KW-1185">Reference proteome</keyword>
<dbReference type="AlphaFoldDB" id="A0A1D8AEV0"/>
<accession>A0A1D8AEV0</accession>
<evidence type="ECO:0000313" key="1">
    <source>
        <dbReference type="EMBL" id="AOR80638.1"/>
    </source>
</evidence>
<geneLocation type="plasmid" evidence="1 2">
    <name>pSA2</name>
</geneLocation>
<dbReference type="Proteomes" id="UP000094626">
    <property type="component" value="Plasmid pSA2"/>
</dbReference>
<reference evidence="2" key="1">
    <citation type="journal article" date="2017" name="J. Biotechnol.">
        <title>Complete genome sequence of Novosphingobium resinovorum SA1, a versatile xenobiotic-degrading bacterium capable of utilizing sulfanilic acid.</title>
        <authorList>
            <person name="Hegedus B."/>
            <person name="Kos P.B."/>
            <person name="Balint B."/>
            <person name="Maroti G."/>
            <person name="Gan H.M."/>
            <person name="Perei K."/>
            <person name="Rakhely G."/>
        </authorList>
    </citation>
    <scope>NUCLEOTIDE SEQUENCE [LARGE SCALE GENOMIC DNA]</scope>
    <source>
        <strain evidence="2">SA1</strain>
    </source>
</reference>
<dbReference type="OrthoDB" id="9796100at2"/>
<name>A0A1D8AEV0_9SPHN</name>
<keyword evidence="1" id="KW-0614">Plasmid</keyword>
<dbReference type="RefSeq" id="WP_069709991.1">
    <property type="nucleotide sequence ID" value="NZ_CP017077.1"/>
</dbReference>
<evidence type="ECO:0000313" key="2">
    <source>
        <dbReference type="Proteomes" id="UP000094626"/>
    </source>
</evidence>
<proteinExistence type="predicted"/>